<reference evidence="3" key="1">
    <citation type="submission" date="2018-11" db="EMBL/GenBank/DDBJ databases">
        <title>Genomics analysis of Putative Virulence Factors on Adhesion and Cytotoxicity for Cronobacter spp.</title>
        <authorList>
            <person name="Cui J."/>
        </authorList>
    </citation>
    <scope>NUCLEOTIDE SEQUENCE</scope>
    <source>
        <strain evidence="3">SD69</strain>
    </source>
</reference>
<proteinExistence type="inferred from homology"/>
<evidence type="ECO:0000313" key="3">
    <source>
        <dbReference type="EMBL" id="NCH89831.1"/>
    </source>
</evidence>
<dbReference type="InterPro" id="IPR031325">
    <property type="entry name" value="RHS_repeat"/>
</dbReference>
<dbReference type="InterPro" id="IPR050708">
    <property type="entry name" value="T6SS_VgrG/RHS"/>
</dbReference>
<sequence>MLIFTRNAAGELVSEENHGGIFEYEYDALGNLSSTRFPDGRELASLRYGTGHLLEMQLRHGGATHTLAAYGRDRLHREISRSQGALSQETHYDTAGRITQRTVLDARRELVFERRYRWDRTDQIVQQIHTDATPATPGEKYSQYLWGYDAAGQVTKAVEPQKEERFFWDPAGNRTEEHRNPVWHNLLLRLDGLKLDYDGFGRLTRRQDKSGVVQHFAYDDEQRVKEIRFEGNSEFRRVEYRYDPLGRRTHKVLWRYNDPQPETIRFDWQGLQLAGEQSDREPDHYVQYVCTEGSYEPLARVDSVFDDCEIYWYHTELNGLPERVTDADGQTVWRGQFSTWGKTERELSVPQWQVPQNLRFQGQYLDRESGLHYNLFRYYDPVAGRYTQMDPIGLLGGINTYSYVGDPLTWVDPLGLKACKPEKWDVNSHQANKNAVKGLNLGLDSHHVGQKNIMKDFIEGYDPATAPAILVPRVGHTVSKEGVGIVSRSSINKKTGLPFTNARDVIARDIRELRRVYPDIPNAKLQELIDLNKKMYPELRK</sequence>
<dbReference type="InterPro" id="IPR006530">
    <property type="entry name" value="YD"/>
</dbReference>
<evidence type="ECO:0000256" key="1">
    <source>
        <dbReference type="ARBA" id="ARBA00009455"/>
    </source>
</evidence>
<dbReference type="InterPro" id="IPR022385">
    <property type="entry name" value="Rhs_assc_core"/>
</dbReference>
<accession>A0A9Q4XTB0</accession>
<dbReference type="PANTHER" id="PTHR32305:SF15">
    <property type="entry name" value="PROTEIN RHSA-RELATED"/>
    <property type="match status" value="1"/>
</dbReference>
<dbReference type="Proteomes" id="UP000778262">
    <property type="component" value="Unassembled WGS sequence"/>
</dbReference>
<comment type="caution">
    <text evidence="3">The sequence shown here is derived from an EMBL/GenBank/DDBJ whole genome shotgun (WGS) entry which is preliminary data.</text>
</comment>
<comment type="similarity">
    <text evidence="1">Belongs to the RHS family.</text>
</comment>
<organism evidence="3 4">
    <name type="scientific">Cronobacter dublinensis</name>
    <dbReference type="NCBI Taxonomy" id="413497"/>
    <lineage>
        <taxon>Bacteria</taxon>
        <taxon>Pseudomonadati</taxon>
        <taxon>Pseudomonadota</taxon>
        <taxon>Gammaproteobacteria</taxon>
        <taxon>Enterobacterales</taxon>
        <taxon>Enterobacteriaceae</taxon>
        <taxon>Cronobacter</taxon>
    </lineage>
</organism>
<dbReference type="AlphaFoldDB" id="A0A9Q4XTB0"/>
<gene>
    <name evidence="3" type="ORF">EHJ13_20665</name>
</gene>
<evidence type="ECO:0000259" key="2">
    <source>
        <dbReference type="Pfam" id="PF03527"/>
    </source>
</evidence>
<name>A0A9Q4XTB0_9ENTR</name>
<feature type="domain" description="RHS protein conserved region" evidence="2">
    <location>
        <begin position="310"/>
        <end position="345"/>
    </location>
</feature>
<evidence type="ECO:0000313" key="4">
    <source>
        <dbReference type="Proteomes" id="UP000778262"/>
    </source>
</evidence>
<dbReference type="Gene3D" id="2.180.10.10">
    <property type="entry name" value="RHS repeat-associated core"/>
    <property type="match status" value="1"/>
</dbReference>
<dbReference type="NCBIfam" id="TIGR01643">
    <property type="entry name" value="YD_repeat_2x"/>
    <property type="match status" value="3"/>
</dbReference>
<dbReference type="PRINTS" id="PR00394">
    <property type="entry name" value="RHSPROTEIN"/>
</dbReference>
<dbReference type="Pfam" id="PF03527">
    <property type="entry name" value="RHS"/>
    <property type="match status" value="1"/>
</dbReference>
<dbReference type="PANTHER" id="PTHR32305">
    <property type="match status" value="1"/>
</dbReference>
<dbReference type="InterPro" id="IPR001826">
    <property type="entry name" value="RHS"/>
</dbReference>
<dbReference type="EMBL" id="RPBY01000011">
    <property type="protein sequence ID" value="NCH89831.1"/>
    <property type="molecule type" value="Genomic_DNA"/>
</dbReference>
<dbReference type="NCBIfam" id="TIGR03696">
    <property type="entry name" value="Rhs_assc_core"/>
    <property type="match status" value="1"/>
</dbReference>
<protein>
    <recommendedName>
        <fullName evidence="2">RHS protein conserved region domain-containing protein</fullName>
    </recommendedName>
</protein>
<dbReference type="Pfam" id="PF05593">
    <property type="entry name" value="RHS_repeat"/>
    <property type="match status" value="1"/>
</dbReference>